<proteinExistence type="predicted"/>
<dbReference type="InterPro" id="IPR003347">
    <property type="entry name" value="JmjC_dom"/>
</dbReference>
<dbReference type="PANTHER" id="PTHR13096">
    <property type="entry name" value="MINA53 MYC INDUCED NUCLEAR ANTIGEN"/>
    <property type="match status" value="1"/>
</dbReference>
<dbReference type="PANTHER" id="PTHR13096:SF8">
    <property type="entry name" value="RIBOSOMAL OXYGENASE 1"/>
    <property type="match status" value="1"/>
</dbReference>
<evidence type="ECO:0000256" key="4">
    <source>
        <dbReference type="SAM" id="MobiDB-lite"/>
    </source>
</evidence>
<comment type="caution">
    <text evidence="6">The sequence shown here is derived from an EMBL/GenBank/DDBJ whole genome shotgun (WGS) entry which is preliminary data.</text>
</comment>
<dbReference type="InterPro" id="IPR039994">
    <property type="entry name" value="NO66-like"/>
</dbReference>
<accession>A0ABT6M367</accession>
<dbReference type="EMBL" id="JARXVH010000029">
    <property type="protein sequence ID" value="MDH6222089.1"/>
    <property type="molecule type" value="Genomic_DNA"/>
</dbReference>
<evidence type="ECO:0000313" key="6">
    <source>
        <dbReference type="EMBL" id="MDH6222089.1"/>
    </source>
</evidence>
<organism evidence="6 7">
    <name type="scientific">Streptomyces pseudovenezuelae</name>
    <dbReference type="NCBI Taxonomy" id="67350"/>
    <lineage>
        <taxon>Bacteria</taxon>
        <taxon>Bacillati</taxon>
        <taxon>Actinomycetota</taxon>
        <taxon>Actinomycetes</taxon>
        <taxon>Kitasatosporales</taxon>
        <taxon>Streptomycetaceae</taxon>
        <taxon>Streptomyces</taxon>
        <taxon>Streptomyces aurantiacus group</taxon>
    </lineage>
</organism>
<evidence type="ECO:0000259" key="5">
    <source>
        <dbReference type="Pfam" id="PF08007"/>
    </source>
</evidence>
<evidence type="ECO:0000256" key="3">
    <source>
        <dbReference type="ARBA" id="ARBA00023004"/>
    </source>
</evidence>
<keyword evidence="6" id="KW-0687">Ribonucleoprotein</keyword>
<feature type="domain" description="JmjC" evidence="5">
    <location>
        <begin position="15"/>
        <end position="94"/>
    </location>
</feature>
<dbReference type="Proteomes" id="UP001160499">
    <property type="component" value="Unassembled WGS sequence"/>
</dbReference>
<feature type="region of interest" description="Disordered" evidence="4">
    <location>
        <begin position="137"/>
        <end position="163"/>
    </location>
</feature>
<dbReference type="Pfam" id="PF08007">
    <property type="entry name" value="JmjC_2"/>
    <property type="match status" value="1"/>
</dbReference>
<evidence type="ECO:0000313" key="7">
    <source>
        <dbReference type="Proteomes" id="UP001160499"/>
    </source>
</evidence>
<gene>
    <name evidence="6" type="ORF">M2283_009436</name>
</gene>
<evidence type="ECO:0000256" key="1">
    <source>
        <dbReference type="ARBA" id="ARBA00001954"/>
    </source>
</evidence>
<comment type="cofactor">
    <cofactor evidence="1">
        <name>Fe(2+)</name>
        <dbReference type="ChEBI" id="CHEBI:29033"/>
    </cofactor>
</comment>
<dbReference type="GO" id="GO:0005840">
    <property type="term" value="C:ribosome"/>
    <property type="evidence" value="ECO:0007669"/>
    <property type="project" value="UniProtKB-KW"/>
</dbReference>
<name>A0ABT6M367_9ACTN</name>
<keyword evidence="3" id="KW-0408">Iron</keyword>
<keyword evidence="7" id="KW-1185">Reference proteome</keyword>
<keyword evidence="6" id="KW-0689">Ribosomal protein</keyword>
<protein>
    <submittedName>
        <fullName evidence="6">Ribosomal protein L16 Arg81 hydroxylase</fullName>
    </submittedName>
</protein>
<keyword evidence="2" id="KW-0479">Metal-binding</keyword>
<dbReference type="RefSeq" id="WP_280882748.1">
    <property type="nucleotide sequence ID" value="NZ_JARXVH010000029.1"/>
</dbReference>
<dbReference type="SUPFAM" id="SSF51197">
    <property type="entry name" value="Clavaminate synthase-like"/>
    <property type="match status" value="1"/>
</dbReference>
<sequence>MARGGVLLRHTAGHPDVLVLQLNGSKDWRVHEGPANGDWRLGRVEGEPPAEVLRTTMYASDVLYIPRGFPHQAVGSGGLSVHLSLTIREIHMRDLFRSLQKLSAKGMNIPARPLDDEAVLAAATTMLDHVGKALAGPDPPRTWWTTPGGPDSPPCPRRARRSRSVSFFSVAAPG</sequence>
<reference evidence="6 7" key="1">
    <citation type="submission" date="2023-04" db="EMBL/GenBank/DDBJ databases">
        <title>Forest soil microbial communities from Buena Vista Peninsula, Colon Province, Panama.</title>
        <authorList>
            <person name="Bouskill N."/>
        </authorList>
    </citation>
    <scope>NUCLEOTIDE SEQUENCE [LARGE SCALE GENOMIC DNA]</scope>
    <source>
        <strain evidence="6 7">GGS1</strain>
    </source>
</reference>
<evidence type="ECO:0000256" key="2">
    <source>
        <dbReference type="ARBA" id="ARBA00022723"/>
    </source>
</evidence>
<dbReference type="Gene3D" id="2.60.120.650">
    <property type="entry name" value="Cupin"/>
    <property type="match status" value="1"/>
</dbReference>